<dbReference type="PROSITE" id="PS00108">
    <property type="entry name" value="PROTEIN_KINASE_ST"/>
    <property type="match status" value="1"/>
</dbReference>
<comment type="caution">
    <text evidence="12">The sequence shown here is derived from an EMBL/GenBank/DDBJ whole genome shotgun (WGS) entry which is preliminary data.</text>
</comment>
<dbReference type="GO" id="GO:0004674">
    <property type="term" value="F:protein serine/threonine kinase activity"/>
    <property type="evidence" value="ECO:0007669"/>
    <property type="project" value="UniProtKB-KW"/>
</dbReference>
<keyword evidence="3" id="KW-0808">Transferase</keyword>
<dbReference type="SMART" id="SM00220">
    <property type="entry name" value="S_TKc"/>
    <property type="match status" value="1"/>
</dbReference>
<dbReference type="Pfam" id="PF00069">
    <property type="entry name" value="Pkinase"/>
    <property type="match status" value="1"/>
</dbReference>
<evidence type="ECO:0000256" key="10">
    <source>
        <dbReference type="SAM" id="Coils"/>
    </source>
</evidence>
<keyword evidence="13" id="KW-1185">Reference proteome</keyword>
<organism evidence="12 13">
    <name type="scientific">Stentor coeruleus</name>
    <dbReference type="NCBI Taxonomy" id="5963"/>
    <lineage>
        <taxon>Eukaryota</taxon>
        <taxon>Sar</taxon>
        <taxon>Alveolata</taxon>
        <taxon>Ciliophora</taxon>
        <taxon>Postciliodesmatophora</taxon>
        <taxon>Heterotrichea</taxon>
        <taxon>Heterotrichida</taxon>
        <taxon>Stentoridae</taxon>
        <taxon>Stentor</taxon>
    </lineage>
</organism>
<dbReference type="PANTHER" id="PTHR44899">
    <property type="entry name" value="CAMK FAMILY PROTEIN KINASE"/>
    <property type="match status" value="1"/>
</dbReference>
<protein>
    <recommendedName>
        <fullName evidence="1">non-specific serine/threonine protein kinase</fullName>
        <ecNumber evidence="1">2.7.11.1</ecNumber>
    </recommendedName>
</protein>
<dbReference type="EC" id="2.7.11.1" evidence="1"/>
<feature type="coiled-coil region" evidence="10">
    <location>
        <begin position="535"/>
        <end position="608"/>
    </location>
</feature>
<dbReference type="InterPro" id="IPR019530">
    <property type="entry name" value="Intra-flagellar_transport_57"/>
</dbReference>
<dbReference type="InterPro" id="IPR008271">
    <property type="entry name" value="Ser/Thr_kinase_AS"/>
</dbReference>
<dbReference type="Gene3D" id="1.10.510.10">
    <property type="entry name" value="Transferase(Phosphotransferase) domain 1"/>
    <property type="match status" value="1"/>
</dbReference>
<dbReference type="Proteomes" id="UP000187209">
    <property type="component" value="Unassembled WGS sequence"/>
</dbReference>
<feature type="binding site" evidence="9">
    <location>
        <position position="44"/>
    </location>
    <ligand>
        <name>ATP</name>
        <dbReference type="ChEBI" id="CHEBI:30616"/>
    </ligand>
</feature>
<sequence length="656" mass="76580">MIDDQDISGKVIRGLKVQKPIGQGKFSVVYKAEQLVDSSLVALKMIKIFDMMDPKQREKCLKEVRLLESLDHPNIIKYLDSFIEGNQLFIAIEWAERGDLKKLIKKCIAEDLSIDERRIWEYLYQIGSALKHMQEKRIMHRDLKPANIFIVSDGNVKLGDLGLGRFMSSQTIEAFSRVGTPLYMSPEVLKGNGYDWKSDVWSLGCVIYELACLRSPFKKEDEKMSLYDLFQTINKGEFPPLPNKYSDELRQTVNSMIQILPQNRFSVDQIVELCEIQLKATAKKSRVDQFLVMDDIHEKLKLLNYEQNFCIPTSRGPLNKVYFSHEIDKTEQLRCFSDISHWLMSLKQPKPLTYLSKKINPEKVVSNLVADIKAFGVKIPDFFSIESLKNGFGESVCYVVNDLLNKELIRQDYKFNLPIVIENGVECYGDPPEPMEFYEEIKAGMDYFEDTYEDEDVEEVVVEKKDDYREEKEDIEINTIDPEDWKAECLRVQKKLDIQDNFELEDDNREVFRSKIKEIYKNIKDFWQAKSEKFLINKSEELENSLDRIQNFEKRLNREYQNELTKARELADQKLQIKDFCNKKQTNINNLLSTSEKIEEKLDLLNSNPSSISTNPLGPLKKAHTTLKKDLFSLEMQISIARHAKDHYLNEKSFKI</sequence>
<accession>A0A1R2BL11</accession>
<keyword evidence="5" id="KW-0418">Kinase</keyword>
<evidence type="ECO:0000313" key="12">
    <source>
        <dbReference type="EMBL" id="OMJ77424.1"/>
    </source>
</evidence>
<comment type="catalytic activity">
    <reaction evidence="7">
        <text>L-threonyl-[protein] + ATP = O-phospho-L-threonyl-[protein] + ADP + H(+)</text>
        <dbReference type="Rhea" id="RHEA:46608"/>
        <dbReference type="Rhea" id="RHEA-COMP:11060"/>
        <dbReference type="Rhea" id="RHEA-COMP:11605"/>
        <dbReference type="ChEBI" id="CHEBI:15378"/>
        <dbReference type="ChEBI" id="CHEBI:30013"/>
        <dbReference type="ChEBI" id="CHEBI:30616"/>
        <dbReference type="ChEBI" id="CHEBI:61977"/>
        <dbReference type="ChEBI" id="CHEBI:456216"/>
        <dbReference type="EC" id="2.7.11.1"/>
    </reaction>
</comment>
<evidence type="ECO:0000256" key="8">
    <source>
        <dbReference type="ARBA" id="ARBA00048679"/>
    </source>
</evidence>
<evidence type="ECO:0000256" key="9">
    <source>
        <dbReference type="PROSITE-ProRule" id="PRU10141"/>
    </source>
</evidence>
<dbReference type="InterPro" id="IPR017441">
    <property type="entry name" value="Protein_kinase_ATP_BS"/>
</dbReference>
<feature type="domain" description="Protein kinase" evidence="11">
    <location>
        <begin position="15"/>
        <end position="291"/>
    </location>
</feature>
<dbReference type="InterPro" id="IPR000719">
    <property type="entry name" value="Prot_kinase_dom"/>
</dbReference>
<evidence type="ECO:0000313" key="13">
    <source>
        <dbReference type="Proteomes" id="UP000187209"/>
    </source>
</evidence>
<dbReference type="SUPFAM" id="SSF56112">
    <property type="entry name" value="Protein kinase-like (PK-like)"/>
    <property type="match status" value="1"/>
</dbReference>
<evidence type="ECO:0000256" key="2">
    <source>
        <dbReference type="ARBA" id="ARBA00022527"/>
    </source>
</evidence>
<dbReference type="GO" id="GO:0005524">
    <property type="term" value="F:ATP binding"/>
    <property type="evidence" value="ECO:0007669"/>
    <property type="project" value="UniProtKB-UniRule"/>
</dbReference>
<dbReference type="AlphaFoldDB" id="A0A1R2BL11"/>
<evidence type="ECO:0000256" key="4">
    <source>
        <dbReference type="ARBA" id="ARBA00022741"/>
    </source>
</evidence>
<reference evidence="12 13" key="1">
    <citation type="submission" date="2016-11" db="EMBL/GenBank/DDBJ databases">
        <title>The macronuclear genome of Stentor coeruleus: a giant cell with tiny introns.</title>
        <authorList>
            <person name="Slabodnick M."/>
            <person name="Ruby J.G."/>
            <person name="Reiff S.B."/>
            <person name="Swart E.C."/>
            <person name="Gosai S."/>
            <person name="Prabakaran S."/>
            <person name="Witkowska E."/>
            <person name="Larue G.E."/>
            <person name="Fisher S."/>
            <person name="Freeman R.M."/>
            <person name="Gunawardena J."/>
            <person name="Chu W."/>
            <person name="Stover N.A."/>
            <person name="Gregory B.D."/>
            <person name="Nowacki M."/>
            <person name="Derisi J."/>
            <person name="Roy S.W."/>
            <person name="Marshall W.F."/>
            <person name="Sood P."/>
        </authorList>
    </citation>
    <scope>NUCLEOTIDE SEQUENCE [LARGE SCALE GENOMIC DNA]</scope>
    <source>
        <strain evidence="12">WM001</strain>
    </source>
</reference>
<dbReference type="Pfam" id="PF10498">
    <property type="entry name" value="IFT57"/>
    <property type="match status" value="1"/>
</dbReference>
<evidence type="ECO:0000256" key="7">
    <source>
        <dbReference type="ARBA" id="ARBA00047899"/>
    </source>
</evidence>
<keyword evidence="10" id="KW-0175">Coiled coil</keyword>
<evidence type="ECO:0000256" key="1">
    <source>
        <dbReference type="ARBA" id="ARBA00012513"/>
    </source>
</evidence>
<comment type="catalytic activity">
    <reaction evidence="8">
        <text>L-seryl-[protein] + ATP = O-phospho-L-seryl-[protein] + ADP + H(+)</text>
        <dbReference type="Rhea" id="RHEA:17989"/>
        <dbReference type="Rhea" id="RHEA-COMP:9863"/>
        <dbReference type="Rhea" id="RHEA-COMP:11604"/>
        <dbReference type="ChEBI" id="CHEBI:15378"/>
        <dbReference type="ChEBI" id="CHEBI:29999"/>
        <dbReference type="ChEBI" id="CHEBI:30616"/>
        <dbReference type="ChEBI" id="CHEBI:83421"/>
        <dbReference type="ChEBI" id="CHEBI:456216"/>
        <dbReference type="EC" id="2.7.11.1"/>
    </reaction>
</comment>
<keyword evidence="6 9" id="KW-0067">ATP-binding</keyword>
<evidence type="ECO:0000256" key="5">
    <source>
        <dbReference type="ARBA" id="ARBA00022777"/>
    </source>
</evidence>
<dbReference type="PROSITE" id="PS00107">
    <property type="entry name" value="PROTEIN_KINASE_ATP"/>
    <property type="match status" value="1"/>
</dbReference>
<dbReference type="InterPro" id="IPR011009">
    <property type="entry name" value="Kinase-like_dom_sf"/>
</dbReference>
<dbReference type="PROSITE" id="PS50011">
    <property type="entry name" value="PROTEIN_KINASE_DOM"/>
    <property type="match status" value="1"/>
</dbReference>
<dbReference type="EMBL" id="MPUH01000576">
    <property type="protein sequence ID" value="OMJ77424.1"/>
    <property type="molecule type" value="Genomic_DNA"/>
</dbReference>
<gene>
    <name evidence="12" type="ORF">SteCoe_22983</name>
</gene>
<evidence type="ECO:0000256" key="3">
    <source>
        <dbReference type="ARBA" id="ARBA00022679"/>
    </source>
</evidence>
<dbReference type="OrthoDB" id="248923at2759"/>
<proteinExistence type="predicted"/>
<keyword evidence="2" id="KW-0723">Serine/threonine-protein kinase</keyword>
<dbReference type="PANTHER" id="PTHR44899:SF6">
    <property type="entry name" value="SERINE_THREONINE PROTEIN KINASE"/>
    <property type="match status" value="1"/>
</dbReference>
<evidence type="ECO:0000259" key="11">
    <source>
        <dbReference type="PROSITE" id="PS50011"/>
    </source>
</evidence>
<name>A0A1R2BL11_9CILI</name>
<evidence type="ECO:0000256" key="6">
    <source>
        <dbReference type="ARBA" id="ARBA00022840"/>
    </source>
</evidence>
<dbReference type="InterPro" id="IPR051131">
    <property type="entry name" value="NEK_Ser/Thr_kinase_NIMA"/>
</dbReference>
<keyword evidence="4 9" id="KW-0547">Nucleotide-binding</keyword>